<dbReference type="Proteomes" id="UP000738126">
    <property type="component" value="Unassembled WGS sequence"/>
</dbReference>
<dbReference type="Gene3D" id="1.20.120.30">
    <property type="entry name" value="Aspartate receptor, ligand-binding domain"/>
    <property type="match status" value="1"/>
</dbReference>
<evidence type="ECO:0000259" key="6">
    <source>
        <dbReference type="PROSITE" id="PS50111"/>
    </source>
</evidence>
<evidence type="ECO:0000256" key="5">
    <source>
        <dbReference type="SAM" id="Coils"/>
    </source>
</evidence>
<evidence type="ECO:0000256" key="1">
    <source>
        <dbReference type="ARBA" id="ARBA00004370"/>
    </source>
</evidence>
<evidence type="ECO:0000313" key="7">
    <source>
        <dbReference type="EMBL" id="MBK1727505.1"/>
    </source>
</evidence>
<accession>A0ABS1E7L5</accession>
<dbReference type="RefSeq" id="WP_200260921.1">
    <property type="nucleotide sequence ID" value="NZ_NRSH01000165.1"/>
</dbReference>
<evidence type="ECO:0000256" key="2">
    <source>
        <dbReference type="ARBA" id="ARBA00023224"/>
    </source>
</evidence>
<feature type="coiled-coil region" evidence="5">
    <location>
        <begin position="310"/>
        <end position="344"/>
    </location>
</feature>
<gene>
    <name evidence="7" type="ORF">CKO13_10880</name>
</gene>
<comment type="caution">
    <text evidence="7">The sequence shown here is derived from an EMBL/GenBank/DDBJ whole genome shotgun (WGS) entry which is preliminary data.</text>
</comment>
<protein>
    <recommendedName>
        <fullName evidence="6">Methyl-accepting transducer domain-containing protein</fullName>
    </recommendedName>
</protein>
<evidence type="ECO:0000256" key="3">
    <source>
        <dbReference type="ARBA" id="ARBA00029447"/>
    </source>
</evidence>
<dbReference type="Gene3D" id="1.10.287.950">
    <property type="entry name" value="Methyl-accepting chemotaxis protein"/>
    <property type="match status" value="1"/>
</dbReference>
<dbReference type="PANTHER" id="PTHR32089:SF112">
    <property type="entry name" value="LYSOZYME-LIKE PROTEIN-RELATED"/>
    <property type="match status" value="1"/>
</dbReference>
<dbReference type="Pfam" id="PF13682">
    <property type="entry name" value="CZB"/>
    <property type="match status" value="1"/>
</dbReference>
<keyword evidence="5" id="KW-0175">Coiled coil</keyword>
<dbReference type="PANTHER" id="PTHR32089">
    <property type="entry name" value="METHYL-ACCEPTING CHEMOTAXIS PROTEIN MCPB"/>
    <property type="match status" value="1"/>
</dbReference>
<keyword evidence="8" id="KW-1185">Reference proteome</keyword>
<evidence type="ECO:0000256" key="4">
    <source>
        <dbReference type="PROSITE-ProRule" id="PRU00284"/>
    </source>
</evidence>
<dbReference type="InterPro" id="IPR004090">
    <property type="entry name" value="Chemotax_Me-accpt_rcpt"/>
</dbReference>
<dbReference type="SMART" id="SM00283">
    <property type="entry name" value="MA"/>
    <property type="match status" value="1"/>
</dbReference>
<dbReference type="PRINTS" id="PR00260">
    <property type="entry name" value="CHEMTRNSDUCR"/>
</dbReference>
<dbReference type="InterPro" id="IPR025991">
    <property type="entry name" value="Chemoreceptor_zinc-bind_dom"/>
</dbReference>
<organism evidence="7 8">
    <name type="scientific">Halorhodospira neutriphila</name>
    <dbReference type="NCBI Taxonomy" id="168379"/>
    <lineage>
        <taxon>Bacteria</taxon>
        <taxon>Pseudomonadati</taxon>
        <taxon>Pseudomonadota</taxon>
        <taxon>Gammaproteobacteria</taxon>
        <taxon>Chromatiales</taxon>
        <taxon>Ectothiorhodospiraceae</taxon>
        <taxon>Halorhodospira</taxon>
    </lineage>
</organism>
<dbReference type="InterPro" id="IPR004089">
    <property type="entry name" value="MCPsignal_dom"/>
</dbReference>
<name>A0ABS1E7L5_9GAMM</name>
<dbReference type="Pfam" id="PF00015">
    <property type="entry name" value="MCPsignal"/>
    <property type="match status" value="1"/>
</dbReference>
<dbReference type="SUPFAM" id="SSF58104">
    <property type="entry name" value="Methyl-accepting chemotaxis protein (MCP) signaling domain"/>
    <property type="match status" value="1"/>
</dbReference>
<reference evidence="7 8" key="1">
    <citation type="journal article" date="2020" name="Microorganisms">
        <title>Osmotic Adaptation and Compatible Solute Biosynthesis of Phototrophic Bacteria as Revealed from Genome Analyses.</title>
        <authorList>
            <person name="Imhoff J.F."/>
            <person name="Rahn T."/>
            <person name="Kunzel S."/>
            <person name="Keller A."/>
            <person name="Neulinger S.C."/>
        </authorList>
    </citation>
    <scope>NUCLEOTIDE SEQUENCE [LARGE SCALE GENOMIC DNA]</scope>
    <source>
        <strain evidence="7 8">DSM 15116</strain>
    </source>
</reference>
<feature type="domain" description="Methyl-accepting transducer" evidence="6">
    <location>
        <begin position="74"/>
        <end position="310"/>
    </location>
</feature>
<dbReference type="EMBL" id="NRSH01000165">
    <property type="protein sequence ID" value="MBK1727505.1"/>
    <property type="molecule type" value="Genomic_DNA"/>
</dbReference>
<keyword evidence="2 4" id="KW-0807">Transducer</keyword>
<dbReference type="PROSITE" id="PS50111">
    <property type="entry name" value="CHEMOTAXIS_TRANSDUC_2"/>
    <property type="match status" value="1"/>
</dbReference>
<proteinExistence type="inferred from homology"/>
<evidence type="ECO:0000313" key="8">
    <source>
        <dbReference type="Proteomes" id="UP000738126"/>
    </source>
</evidence>
<comment type="subcellular location">
    <subcellularLocation>
        <location evidence="1">Membrane</location>
    </subcellularLocation>
</comment>
<comment type="similarity">
    <text evidence="3">Belongs to the methyl-accepting chemotaxis (MCP) protein family.</text>
</comment>
<sequence>MSSVSESPTEAVDREALEAQGWVSPERVEQLLETIEQIEGGDYLNVPAGDCPLSQALHRLAGSLERNESGMLADLVSLSANAAESLVATSGMRMTIRETNERSQTIASNSEELAASIDTVAENSSTVASEMEEAKGLVDSGDRSAQQANATVQEIAGLAETASQRVKQLNQASNEIGSIIELIEEIAFQTNMLALNASVEAARAGQAGAGFSVVAQEVRRLADQTKSATVDIGQRIRTLRDETEGISSSVEEMGSAIERGRSAISETSETMQQVSEHMSSVSEHVQNVSAVINEQKGAVTQVAESISAISDRTERNVNDVESTLDALDQTGAILNEQMEALEARNLHQLFLRRSMFDHVGWKRRIASMLAGREEVSRHELTDHHQCRLGHWYDQVRERWIRELPAFAELEEPHRLVHEHGQRAAEHYQRGEVDEAAAELDRLAENSEAVVEILERLGEQMDAAQGGSAAG</sequence>